<organism evidence="1 2">
    <name type="scientific">Lactarius akahatsu</name>
    <dbReference type="NCBI Taxonomy" id="416441"/>
    <lineage>
        <taxon>Eukaryota</taxon>
        <taxon>Fungi</taxon>
        <taxon>Dikarya</taxon>
        <taxon>Basidiomycota</taxon>
        <taxon>Agaricomycotina</taxon>
        <taxon>Agaricomycetes</taxon>
        <taxon>Russulales</taxon>
        <taxon>Russulaceae</taxon>
        <taxon>Lactarius</taxon>
    </lineage>
</organism>
<evidence type="ECO:0000313" key="2">
    <source>
        <dbReference type="Proteomes" id="UP001201163"/>
    </source>
</evidence>
<proteinExistence type="predicted"/>
<name>A0AAD4Q9C8_9AGAM</name>
<accession>A0AAD4Q9C8</accession>
<evidence type="ECO:0000313" key="1">
    <source>
        <dbReference type="EMBL" id="KAH8982854.1"/>
    </source>
</evidence>
<dbReference type="AlphaFoldDB" id="A0AAD4Q9C8"/>
<gene>
    <name evidence="1" type="ORF">EDB92DRAFT_1627340</name>
</gene>
<reference evidence="1" key="1">
    <citation type="submission" date="2022-01" db="EMBL/GenBank/DDBJ databases">
        <title>Comparative genomics reveals a dynamic genome evolution in the ectomycorrhizal milk-cap (Lactarius) mushrooms.</title>
        <authorList>
            <consortium name="DOE Joint Genome Institute"/>
            <person name="Lebreton A."/>
            <person name="Tang N."/>
            <person name="Kuo A."/>
            <person name="LaButti K."/>
            <person name="Drula E."/>
            <person name="Barry K."/>
            <person name="Clum A."/>
            <person name="Lipzen A."/>
            <person name="Mousain D."/>
            <person name="Ng V."/>
            <person name="Wang R."/>
            <person name="Wang X."/>
            <person name="Dai Y."/>
            <person name="Henrissat B."/>
            <person name="Grigoriev I.V."/>
            <person name="Guerin-Laguette A."/>
            <person name="Yu F."/>
            <person name="Martin F.M."/>
        </authorList>
    </citation>
    <scope>NUCLEOTIDE SEQUENCE</scope>
    <source>
        <strain evidence="1">QP</strain>
    </source>
</reference>
<sequence length="193" mass="22359">MAEVTKSLSPLLQSHWQLWCFGQSLCEARCPQKTDECHLNQPSIPRQRTACHSHLTGSHHEFTLLPEVEPQVGRAWTYLSMNCIHFATPDVTFRTSYTWNIHRYTLEKPAVIRLTEPSAGSFALEVLVAGEPDDYFVFYEKVCAEWDCIRMVETLTFAWSLNSSSSIRYELTFKDGADFWCFLWHLTKPLPHN</sequence>
<protein>
    <submittedName>
        <fullName evidence="1">Uncharacterized protein</fullName>
    </submittedName>
</protein>
<comment type="caution">
    <text evidence="1">The sequence shown here is derived from an EMBL/GenBank/DDBJ whole genome shotgun (WGS) entry which is preliminary data.</text>
</comment>
<dbReference type="EMBL" id="JAKELL010000096">
    <property type="protein sequence ID" value="KAH8982854.1"/>
    <property type="molecule type" value="Genomic_DNA"/>
</dbReference>
<keyword evidence="2" id="KW-1185">Reference proteome</keyword>
<dbReference type="Proteomes" id="UP001201163">
    <property type="component" value="Unassembled WGS sequence"/>
</dbReference>